<evidence type="ECO:0000256" key="2">
    <source>
        <dbReference type="SAM" id="Phobius"/>
    </source>
</evidence>
<evidence type="ECO:0000313" key="3">
    <source>
        <dbReference type="EMBL" id="EMF11395.1"/>
    </source>
</evidence>
<name>M3AXD5_SPHMS</name>
<feature type="compositionally biased region" description="Low complexity" evidence="1">
    <location>
        <begin position="261"/>
        <end position="273"/>
    </location>
</feature>
<reference evidence="3 4" key="1">
    <citation type="journal article" date="2012" name="PLoS Pathog.">
        <title>Diverse lifestyles and strategies of plant pathogenesis encoded in the genomes of eighteen Dothideomycetes fungi.</title>
        <authorList>
            <person name="Ohm R.A."/>
            <person name="Feau N."/>
            <person name="Henrissat B."/>
            <person name="Schoch C.L."/>
            <person name="Horwitz B.A."/>
            <person name="Barry K.W."/>
            <person name="Condon B.J."/>
            <person name="Copeland A.C."/>
            <person name="Dhillon B."/>
            <person name="Glaser F."/>
            <person name="Hesse C.N."/>
            <person name="Kosti I."/>
            <person name="LaButti K."/>
            <person name="Lindquist E.A."/>
            <person name="Lucas S."/>
            <person name="Salamov A.A."/>
            <person name="Bradshaw R.E."/>
            <person name="Ciuffetti L."/>
            <person name="Hamelin R.C."/>
            <person name="Kema G.H.J."/>
            <person name="Lawrence C."/>
            <person name="Scott J.A."/>
            <person name="Spatafora J.W."/>
            <person name="Turgeon B.G."/>
            <person name="de Wit P.J.G.M."/>
            <person name="Zhong S."/>
            <person name="Goodwin S.B."/>
            <person name="Grigoriev I.V."/>
        </authorList>
    </citation>
    <scope>NUCLEOTIDE SEQUENCE [LARGE SCALE GENOMIC DNA]</scope>
    <source>
        <strain evidence="3 4">SO2202</strain>
    </source>
</reference>
<evidence type="ECO:0000256" key="1">
    <source>
        <dbReference type="SAM" id="MobiDB-lite"/>
    </source>
</evidence>
<feature type="transmembrane region" description="Helical" evidence="2">
    <location>
        <begin position="36"/>
        <end position="59"/>
    </location>
</feature>
<keyword evidence="2" id="KW-0472">Membrane</keyword>
<sequence length="332" mass="36597">MAYVYLSLALLTAAFSLAASLTFLLIRPDNQNDAMRWFNVCWVAISGAVLWLVISIFLVRLIQHCRKRGEHSKYNTHRRDTSEERQSIDGRPAFKIKISRPIEGSFIHFQAEQSNSIPSTISSATSLPETPTHKPLGSSRFGLNIITRSEPDTTLDLPSIFSPFKFHPPDDEALYQQHGRPARSDSLAALLTPSTSTIAQTLENALPMPFHATDPPPRTPSPVSHFKISPMVPPKAGSSPSLPAAAYISPISQKSPVSDETVPSITVPISSPSENAENQHQSVVLKRMGKSLPSLPVMYKMKKKKNKRGEGDWYRCHLSDGGQGHYMSSATI</sequence>
<protein>
    <submittedName>
        <fullName evidence="3">Uncharacterized protein</fullName>
    </submittedName>
</protein>
<feature type="region of interest" description="Disordered" evidence="1">
    <location>
        <begin position="119"/>
        <end position="139"/>
    </location>
</feature>
<dbReference type="AlphaFoldDB" id="M3AXD5"/>
<dbReference type="OrthoDB" id="10656143at2759"/>
<dbReference type="GeneID" id="27903239"/>
<feature type="region of interest" description="Disordered" evidence="1">
    <location>
        <begin position="208"/>
        <end position="241"/>
    </location>
</feature>
<organism evidence="3 4">
    <name type="scientific">Sphaerulina musiva (strain SO2202)</name>
    <name type="common">Poplar stem canker fungus</name>
    <name type="synonym">Septoria musiva</name>
    <dbReference type="NCBI Taxonomy" id="692275"/>
    <lineage>
        <taxon>Eukaryota</taxon>
        <taxon>Fungi</taxon>
        <taxon>Dikarya</taxon>
        <taxon>Ascomycota</taxon>
        <taxon>Pezizomycotina</taxon>
        <taxon>Dothideomycetes</taxon>
        <taxon>Dothideomycetidae</taxon>
        <taxon>Mycosphaerellales</taxon>
        <taxon>Mycosphaerellaceae</taxon>
        <taxon>Sphaerulina</taxon>
    </lineage>
</organism>
<dbReference type="HOGENOM" id="CLU_837200_0_0_1"/>
<gene>
    <name evidence="3" type="ORF">SEPMUDRAFT_150336</name>
</gene>
<dbReference type="Proteomes" id="UP000016931">
    <property type="component" value="Unassembled WGS sequence"/>
</dbReference>
<dbReference type="EMBL" id="KB456266">
    <property type="protein sequence ID" value="EMF11395.1"/>
    <property type="molecule type" value="Genomic_DNA"/>
</dbReference>
<evidence type="ECO:0000313" key="4">
    <source>
        <dbReference type="Proteomes" id="UP000016931"/>
    </source>
</evidence>
<feature type="region of interest" description="Disordered" evidence="1">
    <location>
        <begin position="255"/>
        <end position="280"/>
    </location>
</feature>
<dbReference type="RefSeq" id="XP_016759516.1">
    <property type="nucleotide sequence ID" value="XM_016906102.1"/>
</dbReference>
<keyword evidence="4" id="KW-1185">Reference proteome</keyword>
<keyword evidence="2" id="KW-0812">Transmembrane</keyword>
<accession>M3AXD5</accession>
<keyword evidence="2" id="KW-1133">Transmembrane helix</keyword>
<proteinExistence type="predicted"/>
<feature type="compositionally biased region" description="Polar residues" evidence="1">
    <location>
        <begin position="119"/>
        <end position="129"/>
    </location>
</feature>